<dbReference type="OrthoDB" id="10677839at2759"/>
<sequence>MAPSQIRKDDVVQIRNAAATASAAAAASKGALAGAVASGLEGALTGAVASGLVFPPSRIGFMGNGITPTNHLSIEWFLSEVWPALRTALPSVRLRLVGYAPDDRPKRQQGKPCDALSSPVRCGWAWRTSLAGHEAAGGVDELGFISDAEMVEELLSWRAMIVPILRSTGVNTKLLPGLQLGVPIVLTSVSASPLGIPTDDSVALLADDAPTFVRQLRRLHEHPLEALRLAASARRHWERLLDEDRSASDLAPLLQLGCDVLQHVPESERPLPLPKVPSTARSAAGLRSDFAAAAALPPPVAARCWGAMVPPAVVVMMHGSAASESSAKVKDSKGNSGTKDKSGSKDKSVTKAKGSSKAKSGGKVAKKKTSVKKVSSHESKKKHKAAAKPKATAFKSKARRGHEKKN</sequence>
<accession>A0A0M0JA55</accession>
<evidence type="ECO:0000313" key="2">
    <source>
        <dbReference type="EMBL" id="KOO23454.1"/>
    </source>
</evidence>
<evidence type="ECO:0000313" key="3">
    <source>
        <dbReference type="Proteomes" id="UP000037460"/>
    </source>
</evidence>
<evidence type="ECO:0000256" key="1">
    <source>
        <dbReference type="SAM" id="MobiDB-lite"/>
    </source>
</evidence>
<comment type="caution">
    <text evidence="2">The sequence shown here is derived from an EMBL/GenBank/DDBJ whole genome shotgun (WGS) entry which is preliminary data.</text>
</comment>
<feature type="compositionally biased region" description="Low complexity" evidence="1">
    <location>
        <begin position="351"/>
        <end position="363"/>
    </location>
</feature>
<organism evidence="2 3">
    <name type="scientific">Chrysochromulina tobinii</name>
    <dbReference type="NCBI Taxonomy" id="1460289"/>
    <lineage>
        <taxon>Eukaryota</taxon>
        <taxon>Haptista</taxon>
        <taxon>Haptophyta</taxon>
        <taxon>Prymnesiophyceae</taxon>
        <taxon>Prymnesiales</taxon>
        <taxon>Chrysochromulinaceae</taxon>
        <taxon>Chrysochromulina</taxon>
    </lineage>
</organism>
<feature type="region of interest" description="Disordered" evidence="1">
    <location>
        <begin position="323"/>
        <end position="406"/>
    </location>
</feature>
<feature type="compositionally biased region" description="Basic residues" evidence="1">
    <location>
        <begin position="396"/>
        <end position="406"/>
    </location>
</feature>
<feature type="compositionally biased region" description="Basic and acidic residues" evidence="1">
    <location>
        <begin position="327"/>
        <end position="349"/>
    </location>
</feature>
<dbReference type="Pfam" id="PF13692">
    <property type="entry name" value="Glyco_trans_1_4"/>
    <property type="match status" value="1"/>
</dbReference>
<dbReference type="Gene3D" id="3.40.50.2000">
    <property type="entry name" value="Glycogen Phosphorylase B"/>
    <property type="match status" value="1"/>
</dbReference>
<proteinExistence type="predicted"/>
<keyword evidence="3" id="KW-1185">Reference proteome</keyword>
<dbReference type="EMBL" id="JWZX01003190">
    <property type="protein sequence ID" value="KOO23454.1"/>
    <property type="molecule type" value="Genomic_DNA"/>
</dbReference>
<gene>
    <name evidence="2" type="ORF">Ctob_004052</name>
</gene>
<name>A0A0M0JA55_9EUKA</name>
<reference evidence="3" key="1">
    <citation type="journal article" date="2015" name="PLoS Genet.">
        <title>Genome Sequence and Transcriptome Analyses of Chrysochromulina tobin: Metabolic Tools for Enhanced Algal Fitness in the Prominent Order Prymnesiales (Haptophyceae).</title>
        <authorList>
            <person name="Hovde B.T."/>
            <person name="Deodato C.R."/>
            <person name="Hunsperger H.M."/>
            <person name="Ryken S.A."/>
            <person name="Yost W."/>
            <person name="Jha R.K."/>
            <person name="Patterson J."/>
            <person name="Monnat R.J. Jr."/>
            <person name="Barlow S.B."/>
            <person name="Starkenburg S.R."/>
            <person name="Cattolico R.A."/>
        </authorList>
    </citation>
    <scope>NUCLEOTIDE SEQUENCE</scope>
    <source>
        <strain evidence="3">CCMP291</strain>
    </source>
</reference>
<dbReference type="AlphaFoldDB" id="A0A0M0JA55"/>
<dbReference type="Proteomes" id="UP000037460">
    <property type="component" value="Unassembled WGS sequence"/>
</dbReference>
<dbReference type="SUPFAM" id="SSF53756">
    <property type="entry name" value="UDP-Glycosyltransferase/glycogen phosphorylase"/>
    <property type="match status" value="1"/>
</dbReference>
<protein>
    <submittedName>
        <fullName evidence="2">Glycosyl family 2:glycosyl group 1</fullName>
    </submittedName>
</protein>